<accession>A0A7J6LEV0</accession>
<feature type="region of interest" description="Disordered" evidence="1">
    <location>
        <begin position="422"/>
        <end position="544"/>
    </location>
</feature>
<dbReference type="InterPro" id="IPR002591">
    <property type="entry name" value="Phosphodiest/P_Trfase"/>
</dbReference>
<dbReference type="Gene3D" id="1.10.8.1120">
    <property type="entry name" value="Histone RNA hairpin-binding protein RNA-binding domain"/>
    <property type="match status" value="1"/>
</dbReference>
<dbReference type="InterPro" id="IPR017850">
    <property type="entry name" value="Alkaline_phosphatase_core_sf"/>
</dbReference>
<dbReference type="PANTHER" id="PTHR10151">
    <property type="entry name" value="ECTONUCLEOTIDE PYROPHOSPHATASE/PHOSPHODIESTERASE"/>
    <property type="match status" value="1"/>
</dbReference>
<dbReference type="Pfam" id="PF01663">
    <property type="entry name" value="Phosphodiest"/>
    <property type="match status" value="1"/>
</dbReference>
<sequence>MDGFRWDYYGNTSTPNLDYFNERGVQAHHLINAFTTVTFPNHWTLATGAWQETHGIVSNEMWDPNLEEWFFMNTTKSDFFQEAEPIWGTTSRLGIKSVCINWVGCDKVVQGLRPTYNYPYNQSLGFHERVNKLIDVMVEDQDVRLGLLYFEEPDHSGHRYGPGAEETLAAVRRVDSAIGVLRSRMSEIQGEVNVILTSDHGMAWATNPGINLADGVDPNIVNITTTGPVAHIWPHDARQAESIRASLEEAGAGHMTCYLRQGIPERWHYKANDRIPPVVCVCDEGWHTYLGDQFHGLGDHGYDNRLSDMWPVFIAAGPQIKRIPWVQHPFDSVHVFAIIATALGIPEAEWPPNNASLAEREKQIGIAKMTRGYQNYVRHVRKCDRNPRDPSHPSTPRVDGTDSKRAFEGRLRIWKQALHKWDTRDGQPPAQHEASTSSQSQASETGSVATGGVNKPSGTTGVGTGDGEREAGRGLATGTAAMMAGGHTTGAGHGAVVSGRTARGGTPGEGAGATHKSTGRTERRRMKRGLQASCAGSKSADATPSHLYVSDEEPIEAWMQQGVEEGRWTIVRYADETWLDDADACIGEERIKRLNSTGVPRKKRKRF</sequence>
<feature type="region of interest" description="Disordered" evidence="1">
    <location>
        <begin position="381"/>
        <end position="406"/>
    </location>
</feature>
<dbReference type="CDD" id="cd16018">
    <property type="entry name" value="Enpp"/>
    <property type="match status" value="1"/>
</dbReference>
<dbReference type="OrthoDB" id="415411at2759"/>
<protein>
    <submittedName>
        <fullName evidence="3">Ectonucleotide pyrophosphatase phosphodiesterase</fullName>
    </submittedName>
</protein>
<comment type="caution">
    <text evidence="3">The sequence shown here is derived from an EMBL/GenBank/DDBJ whole genome shotgun (WGS) entry which is preliminary data.</text>
</comment>
<dbReference type="Proteomes" id="UP000570595">
    <property type="component" value="Unassembled WGS sequence"/>
</dbReference>
<evidence type="ECO:0000256" key="1">
    <source>
        <dbReference type="SAM" id="MobiDB-lite"/>
    </source>
</evidence>
<feature type="compositionally biased region" description="Low complexity" evidence="1">
    <location>
        <begin position="476"/>
        <end position="486"/>
    </location>
</feature>
<dbReference type="PANTHER" id="PTHR10151:SF120">
    <property type="entry name" value="BIS(5'-ADENOSYL)-TRIPHOSPHATASE"/>
    <property type="match status" value="1"/>
</dbReference>
<reference evidence="3 4" key="1">
    <citation type="submission" date="2020-04" db="EMBL/GenBank/DDBJ databases">
        <title>Perkinsus olseni comparative genomics.</title>
        <authorList>
            <person name="Bogema D.R."/>
        </authorList>
    </citation>
    <scope>NUCLEOTIDE SEQUENCE [LARGE SCALE GENOMIC DNA]</scope>
    <source>
        <strain evidence="3">ATCC PRA-179</strain>
    </source>
</reference>
<evidence type="ECO:0000259" key="2">
    <source>
        <dbReference type="Pfam" id="PF15247"/>
    </source>
</evidence>
<dbReference type="InterPro" id="IPR029344">
    <property type="entry name" value="SLBP_RNA_bind"/>
</dbReference>
<dbReference type="Gene3D" id="3.40.720.10">
    <property type="entry name" value="Alkaline Phosphatase, subunit A"/>
    <property type="match status" value="1"/>
</dbReference>
<proteinExistence type="predicted"/>
<dbReference type="SUPFAM" id="SSF53649">
    <property type="entry name" value="Alkaline phosphatase-like"/>
    <property type="match status" value="1"/>
</dbReference>
<gene>
    <name evidence="3" type="primary">ENPP4</name>
    <name evidence="3" type="ORF">FOZ61_006234</name>
</gene>
<dbReference type="Gene3D" id="3.30.1360.180">
    <property type="match status" value="1"/>
</dbReference>
<name>A0A7J6LEV0_PEROL</name>
<dbReference type="EMBL" id="JABAHT010000351">
    <property type="protein sequence ID" value="KAF4657510.1"/>
    <property type="molecule type" value="Genomic_DNA"/>
</dbReference>
<dbReference type="InterPro" id="IPR038294">
    <property type="entry name" value="SLBP_RNA_bind_sf"/>
</dbReference>
<feature type="compositionally biased region" description="Low complexity" evidence="1">
    <location>
        <begin position="433"/>
        <end position="445"/>
    </location>
</feature>
<feature type="domain" description="Histone RNA hairpin-binding protein RNA-binding" evidence="2">
    <location>
        <begin position="355"/>
        <end position="422"/>
    </location>
</feature>
<organism evidence="3 4">
    <name type="scientific">Perkinsus olseni</name>
    <name type="common">Perkinsus atlanticus</name>
    <dbReference type="NCBI Taxonomy" id="32597"/>
    <lineage>
        <taxon>Eukaryota</taxon>
        <taxon>Sar</taxon>
        <taxon>Alveolata</taxon>
        <taxon>Perkinsozoa</taxon>
        <taxon>Perkinsea</taxon>
        <taxon>Perkinsida</taxon>
        <taxon>Perkinsidae</taxon>
        <taxon>Perkinsus</taxon>
    </lineage>
</organism>
<dbReference type="AlphaFoldDB" id="A0A7J6LEV0"/>
<evidence type="ECO:0000313" key="4">
    <source>
        <dbReference type="Proteomes" id="UP000570595"/>
    </source>
</evidence>
<evidence type="ECO:0000313" key="3">
    <source>
        <dbReference type="EMBL" id="KAF4657510.1"/>
    </source>
</evidence>
<dbReference type="Pfam" id="PF15247">
    <property type="entry name" value="SLBP_RNA_bind"/>
    <property type="match status" value="1"/>
</dbReference>
<dbReference type="GO" id="GO:0016787">
    <property type="term" value="F:hydrolase activity"/>
    <property type="evidence" value="ECO:0007669"/>
    <property type="project" value="UniProtKB-ARBA"/>
</dbReference>
<dbReference type="GO" id="GO:0003723">
    <property type="term" value="F:RNA binding"/>
    <property type="evidence" value="ECO:0007669"/>
    <property type="project" value="InterPro"/>
</dbReference>